<evidence type="ECO:0000313" key="2">
    <source>
        <dbReference type="Proteomes" id="UP001232992"/>
    </source>
</evidence>
<dbReference type="Proteomes" id="UP001232992">
    <property type="component" value="Unassembled WGS sequence"/>
</dbReference>
<dbReference type="RefSeq" id="WP_283760306.1">
    <property type="nucleotide sequence ID" value="NZ_JAQOSQ010000044.1"/>
</dbReference>
<name>A0ABT7C2M0_9CYAN</name>
<reference evidence="1 2" key="1">
    <citation type="submission" date="2023-01" db="EMBL/GenBank/DDBJ databases">
        <title>Novel diversity within Roseofilum (Cyanobacteria; Desertifilaceae) from marine benthic mats with descriptions of four novel species.</title>
        <authorList>
            <person name="Wang Y."/>
            <person name="Berthold D.E."/>
            <person name="Hu J."/>
            <person name="Lefler F.W."/>
            <person name="Laughinghouse H.D. IV."/>
        </authorList>
    </citation>
    <scope>NUCLEOTIDE SEQUENCE [LARGE SCALE GENOMIC DNA]</scope>
    <source>
        <strain evidence="1 2">BLCC-M143</strain>
    </source>
</reference>
<accession>A0ABT7C2M0</accession>
<proteinExistence type="predicted"/>
<dbReference type="EMBL" id="JAQOSQ010000044">
    <property type="protein sequence ID" value="MDJ1185665.1"/>
    <property type="molecule type" value="Genomic_DNA"/>
</dbReference>
<gene>
    <name evidence="1" type="ORF">PMH09_21000</name>
</gene>
<protein>
    <submittedName>
        <fullName evidence="1">Uncharacterized protein</fullName>
    </submittedName>
</protein>
<sequence>MDSKEIAFYLHEAKPYAGKNHIQPDGSDLGMVQPSELLLKYEQIRKNVGQPNDPGRVPKIARKWSATPTTSSTECRTTIPAPQDLRLRKLDILRRDRYLTTHLCPEDLQYFPFDTLGGAFFQYMCHGEFYEFDKNPKEPESEIEWFMHLLRQTHDFYHLVTEIYHYGWDGGYLAYDPELYLRDRLVLSEEMCIYAFIMGQVRLKAVIPIVAEWAINAIFYSRQWLKDAYSLWLQTQNSKSLEKFGFSHFIGDCEQFMYASFKLGCLEKQVCVDEYLQALDENLQKLAPEKRTVEEREYQDMVLESFERGLRSKPLICFQWECYLSNTLQEVREFLNIPQRKLFKEGSYYLDADLYLQQA</sequence>
<comment type="caution">
    <text evidence="1">The sequence shown here is derived from an EMBL/GenBank/DDBJ whole genome shotgun (WGS) entry which is preliminary data.</text>
</comment>
<keyword evidence="2" id="KW-1185">Reference proteome</keyword>
<organism evidence="1 2">
    <name type="scientific">Roseofilum casamattae BLCC-M143</name>
    <dbReference type="NCBI Taxonomy" id="3022442"/>
    <lineage>
        <taxon>Bacteria</taxon>
        <taxon>Bacillati</taxon>
        <taxon>Cyanobacteriota</taxon>
        <taxon>Cyanophyceae</taxon>
        <taxon>Desertifilales</taxon>
        <taxon>Desertifilaceae</taxon>
        <taxon>Roseofilum</taxon>
        <taxon>Roseofilum casamattae</taxon>
    </lineage>
</organism>
<evidence type="ECO:0000313" key="1">
    <source>
        <dbReference type="EMBL" id="MDJ1185665.1"/>
    </source>
</evidence>